<reference evidence="1 2" key="1">
    <citation type="journal article" date="2022" name="Nat. Genet.">
        <title>Improved pea reference genome and pan-genome highlight genomic features and evolutionary characteristics.</title>
        <authorList>
            <person name="Yang T."/>
            <person name="Liu R."/>
            <person name="Luo Y."/>
            <person name="Hu S."/>
            <person name="Wang D."/>
            <person name="Wang C."/>
            <person name="Pandey M.K."/>
            <person name="Ge S."/>
            <person name="Xu Q."/>
            <person name="Li N."/>
            <person name="Li G."/>
            <person name="Huang Y."/>
            <person name="Saxena R.K."/>
            <person name="Ji Y."/>
            <person name="Li M."/>
            <person name="Yan X."/>
            <person name="He Y."/>
            <person name="Liu Y."/>
            <person name="Wang X."/>
            <person name="Xiang C."/>
            <person name="Varshney R.K."/>
            <person name="Ding H."/>
            <person name="Gao S."/>
            <person name="Zong X."/>
        </authorList>
    </citation>
    <scope>NUCLEOTIDE SEQUENCE [LARGE SCALE GENOMIC DNA]</scope>
    <source>
        <strain evidence="1 2">cv. Zhongwan 6</strain>
    </source>
</reference>
<proteinExistence type="predicted"/>
<dbReference type="Proteomes" id="UP001058974">
    <property type="component" value="Chromosome 5"/>
</dbReference>
<name>A0A9D4WYQ3_PEA</name>
<sequence>MVVIGGEKALLVSHLSSFSYIDAEDEVGTPFQALSIVEPSRKAISSFVSYNDAKLAIEHGATTGLGQMIKLEDNKSRAGIGFSSGVSNECGMFQSGGFIHTVEDQEAAAIVEDDEEEDLGNFVIPGGICNNWVTVDVPTVIHKSTLIKPIEHNDPTPSPNFEFPVFEVEKDDVEGILDEISRLLEHEEKIIQPHLENLETVNLGSEDCIREVKIGELLEESVKKGLIELLREYVDVFAWSYEDMPGLDTYIVQHFLPLKPERVPVK</sequence>
<gene>
    <name evidence="1" type="ORF">KIW84_056220</name>
</gene>
<comment type="caution">
    <text evidence="1">The sequence shown here is derived from an EMBL/GenBank/DDBJ whole genome shotgun (WGS) entry which is preliminary data.</text>
</comment>
<protein>
    <submittedName>
        <fullName evidence="1">Uncharacterized protein</fullName>
    </submittedName>
</protein>
<evidence type="ECO:0000313" key="2">
    <source>
        <dbReference type="Proteomes" id="UP001058974"/>
    </source>
</evidence>
<dbReference type="Gramene" id="Psat05G0622000-T1">
    <property type="protein sequence ID" value="KAI5410981.1"/>
    <property type="gene ID" value="KIW84_056220"/>
</dbReference>
<accession>A0A9D4WYQ3</accession>
<evidence type="ECO:0000313" key="1">
    <source>
        <dbReference type="EMBL" id="KAI5410981.1"/>
    </source>
</evidence>
<organism evidence="1 2">
    <name type="scientific">Pisum sativum</name>
    <name type="common">Garden pea</name>
    <name type="synonym">Lathyrus oleraceus</name>
    <dbReference type="NCBI Taxonomy" id="3888"/>
    <lineage>
        <taxon>Eukaryota</taxon>
        <taxon>Viridiplantae</taxon>
        <taxon>Streptophyta</taxon>
        <taxon>Embryophyta</taxon>
        <taxon>Tracheophyta</taxon>
        <taxon>Spermatophyta</taxon>
        <taxon>Magnoliopsida</taxon>
        <taxon>eudicotyledons</taxon>
        <taxon>Gunneridae</taxon>
        <taxon>Pentapetalae</taxon>
        <taxon>rosids</taxon>
        <taxon>fabids</taxon>
        <taxon>Fabales</taxon>
        <taxon>Fabaceae</taxon>
        <taxon>Papilionoideae</taxon>
        <taxon>50 kb inversion clade</taxon>
        <taxon>NPAAA clade</taxon>
        <taxon>Hologalegina</taxon>
        <taxon>IRL clade</taxon>
        <taxon>Fabeae</taxon>
        <taxon>Lathyrus</taxon>
    </lineage>
</organism>
<dbReference type="AlphaFoldDB" id="A0A9D4WYQ3"/>
<dbReference type="EMBL" id="JAMSHJ010000005">
    <property type="protein sequence ID" value="KAI5410981.1"/>
    <property type="molecule type" value="Genomic_DNA"/>
</dbReference>
<keyword evidence="2" id="KW-1185">Reference proteome</keyword>